<reference evidence="1" key="2">
    <citation type="journal article" date="2015" name="Data Brief">
        <title>Shoot transcriptome of the giant reed, Arundo donax.</title>
        <authorList>
            <person name="Barrero R.A."/>
            <person name="Guerrero F.D."/>
            <person name="Moolhuijzen P."/>
            <person name="Goolsby J.A."/>
            <person name="Tidwell J."/>
            <person name="Bellgard S.E."/>
            <person name="Bellgard M.I."/>
        </authorList>
    </citation>
    <scope>NUCLEOTIDE SEQUENCE</scope>
    <source>
        <tissue evidence="1">Shoot tissue taken approximately 20 cm above the soil surface</tissue>
    </source>
</reference>
<name>A0A0A9A7B1_ARUDO</name>
<proteinExistence type="predicted"/>
<evidence type="ECO:0000313" key="1">
    <source>
        <dbReference type="EMBL" id="JAD42927.1"/>
    </source>
</evidence>
<sequence>MVLGASPKLNM</sequence>
<protein>
    <submittedName>
        <fullName evidence="1">Uncharacterized protein</fullName>
    </submittedName>
</protein>
<dbReference type="EMBL" id="GBRH01254968">
    <property type="protein sequence ID" value="JAD42927.1"/>
    <property type="molecule type" value="Transcribed_RNA"/>
</dbReference>
<reference evidence="1" key="1">
    <citation type="submission" date="2014-09" db="EMBL/GenBank/DDBJ databases">
        <authorList>
            <person name="Magalhaes I.L.F."/>
            <person name="Oliveira U."/>
            <person name="Santos F.R."/>
            <person name="Vidigal T.H.D.A."/>
            <person name="Brescovit A.D."/>
            <person name="Santos A.J."/>
        </authorList>
    </citation>
    <scope>NUCLEOTIDE SEQUENCE</scope>
    <source>
        <tissue evidence="1">Shoot tissue taken approximately 20 cm above the soil surface</tissue>
    </source>
</reference>
<accession>A0A0A9A7B1</accession>
<organism evidence="1">
    <name type="scientific">Arundo donax</name>
    <name type="common">Giant reed</name>
    <name type="synonym">Donax arundinaceus</name>
    <dbReference type="NCBI Taxonomy" id="35708"/>
    <lineage>
        <taxon>Eukaryota</taxon>
        <taxon>Viridiplantae</taxon>
        <taxon>Streptophyta</taxon>
        <taxon>Embryophyta</taxon>
        <taxon>Tracheophyta</taxon>
        <taxon>Spermatophyta</taxon>
        <taxon>Magnoliopsida</taxon>
        <taxon>Liliopsida</taxon>
        <taxon>Poales</taxon>
        <taxon>Poaceae</taxon>
        <taxon>PACMAD clade</taxon>
        <taxon>Arundinoideae</taxon>
        <taxon>Arundineae</taxon>
        <taxon>Arundo</taxon>
    </lineage>
</organism>